<proteinExistence type="predicted"/>
<dbReference type="AlphaFoldDB" id="K8F8H4"/>
<dbReference type="PANTHER" id="PTHR44579:SF4">
    <property type="entry name" value="J DOMAIN-CONTAINING PROTEIN"/>
    <property type="match status" value="1"/>
</dbReference>
<dbReference type="PANTHER" id="PTHR44579">
    <property type="entry name" value="OS01G0730500 PROTEIN"/>
    <property type="match status" value="1"/>
</dbReference>
<dbReference type="OrthoDB" id="10250354at2759"/>
<protein>
    <submittedName>
        <fullName evidence="1">DnaJ domain protein</fullName>
    </submittedName>
</protein>
<dbReference type="GeneID" id="19014205"/>
<dbReference type="InterPro" id="IPR036869">
    <property type="entry name" value="J_dom_sf"/>
</dbReference>
<dbReference type="Gene3D" id="3.30.70.20">
    <property type="match status" value="1"/>
</dbReference>
<name>K8F8H4_9CHLO</name>
<dbReference type="Proteomes" id="UP000198341">
    <property type="component" value="Chromosome 8"/>
</dbReference>
<evidence type="ECO:0000313" key="2">
    <source>
        <dbReference type="Proteomes" id="UP000198341"/>
    </source>
</evidence>
<organism evidence="1 2">
    <name type="scientific">Bathycoccus prasinos</name>
    <dbReference type="NCBI Taxonomy" id="41875"/>
    <lineage>
        <taxon>Eukaryota</taxon>
        <taxon>Viridiplantae</taxon>
        <taxon>Chlorophyta</taxon>
        <taxon>Mamiellophyceae</taxon>
        <taxon>Mamiellales</taxon>
        <taxon>Bathycoccaceae</taxon>
        <taxon>Bathycoccus</taxon>
    </lineage>
</organism>
<dbReference type="Pfam" id="PF13370">
    <property type="entry name" value="Fer4_13"/>
    <property type="match status" value="1"/>
</dbReference>
<evidence type="ECO:0000313" key="1">
    <source>
        <dbReference type="EMBL" id="CCO17893.1"/>
    </source>
</evidence>
<gene>
    <name evidence="1" type="ORF">Bathy08g02260</name>
</gene>
<dbReference type="RefSeq" id="XP_007511772.1">
    <property type="nucleotide sequence ID" value="XM_007511710.1"/>
</dbReference>
<reference evidence="1 2" key="1">
    <citation type="submission" date="2011-10" db="EMBL/GenBank/DDBJ databases">
        <authorList>
            <person name="Genoscope - CEA"/>
        </authorList>
    </citation>
    <scope>NUCLEOTIDE SEQUENCE [LARGE SCALE GENOMIC DNA]</scope>
    <source>
        <strain evidence="1 2">RCC 1105</strain>
    </source>
</reference>
<dbReference type="Gene3D" id="1.10.287.110">
    <property type="entry name" value="DnaJ domain"/>
    <property type="match status" value="1"/>
</dbReference>
<dbReference type="KEGG" id="bpg:Bathy08g02260"/>
<sequence>MPQLVHCSYCSTFSSATTISKRWRRQRRRTRRVVANAASAREKSDDERTNRIIIIEEILNASTPERTLGIQEEEEEEEEDEAKRRVRARKAFSNRVKLIHPDVCEDERSAEATEKCVRAYAWLLNREEEFEREDTNKNTNNVYGSVFVNEILCVGASNCPSYSNCTVTAREYFRVNPKTKAARFERSEKSNPLNAATEAEIYAVHLAVEQCPRRCVHWLDEKQTQACEEELQKAIDGIELIDDTALRLEYMISAFTAENRLIERELRAAENRRERNGAASGTDNASWWK</sequence>
<dbReference type="STRING" id="41875.K8F8H4"/>
<accession>K8F8H4</accession>
<keyword evidence="2" id="KW-1185">Reference proteome</keyword>
<dbReference type="EMBL" id="FO082271">
    <property type="protein sequence ID" value="CCO17893.1"/>
    <property type="molecule type" value="Genomic_DNA"/>
</dbReference>